<evidence type="ECO:0000256" key="4">
    <source>
        <dbReference type="ARBA" id="ARBA00022989"/>
    </source>
</evidence>
<evidence type="ECO:0000259" key="7">
    <source>
        <dbReference type="PROSITE" id="PS50850"/>
    </source>
</evidence>
<reference evidence="8 9" key="1">
    <citation type="submission" date="2018-10" db="EMBL/GenBank/DDBJ databases">
        <title>GWAS and RNA-Seq identify cryptic mechanisms of antimicrobial resistance in Acinetobacter baumannii.</title>
        <authorList>
            <person name="Sahl J.W."/>
        </authorList>
    </citation>
    <scope>NUCLEOTIDE SEQUENCE [LARGE SCALE GENOMIC DNA]</scope>
    <source>
        <strain evidence="8 9">TG41884</strain>
    </source>
</reference>
<keyword evidence="2" id="KW-1003">Cell membrane</keyword>
<evidence type="ECO:0000256" key="2">
    <source>
        <dbReference type="ARBA" id="ARBA00022475"/>
    </source>
</evidence>
<feature type="domain" description="Major facilitator superfamily (MFS) profile" evidence="7">
    <location>
        <begin position="24"/>
        <end position="395"/>
    </location>
</feature>
<dbReference type="InterPro" id="IPR020846">
    <property type="entry name" value="MFS_dom"/>
</dbReference>
<evidence type="ECO:0000256" key="3">
    <source>
        <dbReference type="ARBA" id="ARBA00022692"/>
    </source>
</evidence>
<feature type="transmembrane region" description="Helical" evidence="6">
    <location>
        <begin position="284"/>
        <end position="302"/>
    </location>
</feature>
<name>A0A1C2U9H5_ACIPI</name>
<dbReference type="EMBL" id="RFEW01000027">
    <property type="protein sequence ID" value="RSO54066.1"/>
    <property type="molecule type" value="Genomic_DNA"/>
</dbReference>
<feature type="transmembrane region" description="Helical" evidence="6">
    <location>
        <begin position="372"/>
        <end position="391"/>
    </location>
</feature>
<feature type="transmembrane region" description="Helical" evidence="6">
    <location>
        <begin position="115"/>
        <end position="136"/>
    </location>
</feature>
<feature type="transmembrane region" description="Helical" evidence="6">
    <location>
        <begin position="21"/>
        <end position="38"/>
    </location>
</feature>
<feature type="transmembrane region" description="Helical" evidence="6">
    <location>
        <begin position="308"/>
        <end position="332"/>
    </location>
</feature>
<organism evidence="8 9">
    <name type="scientific">Acinetobacter pittii</name>
    <name type="common">Acinetobacter genomosp. 3</name>
    <dbReference type="NCBI Taxonomy" id="48296"/>
    <lineage>
        <taxon>Bacteria</taxon>
        <taxon>Pseudomonadati</taxon>
        <taxon>Pseudomonadota</taxon>
        <taxon>Gammaproteobacteria</taxon>
        <taxon>Moraxellales</taxon>
        <taxon>Moraxellaceae</taxon>
        <taxon>Acinetobacter</taxon>
        <taxon>Acinetobacter calcoaceticus/baumannii complex</taxon>
    </lineage>
</organism>
<feature type="transmembrane region" description="Helical" evidence="6">
    <location>
        <begin position="344"/>
        <end position="366"/>
    </location>
</feature>
<gene>
    <name evidence="8" type="ORF">EA752_19560</name>
</gene>
<comment type="caution">
    <text evidence="8">The sequence shown here is derived from an EMBL/GenBank/DDBJ whole genome shotgun (WGS) entry which is preliminary data.</text>
</comment>
<keyword evidence="5 6" id="KW-0472">Membrane</keyword>
<keyword evidence="4 6" id="KW-1133">Transmembrane helix</keyword>
<feature type="transmembrane region" description="Helical" evidence="6">
    <location>
        <begin position="90"/>
        <end position="109"/>
    </location>
</feature>
<dbReference type="PROSITE" id="PS50850">
    <property type="entry name" value="MFS"/>
    <property type="match status" value="1"/>
</dbReference>
<dbReference type="Proteomes" id="UP000271320">
    <property type="component" value="Unassembled WGS sequence"/>
</dbReference>
<dbReference type="CDD" id="cd17324">
    <property type="entry name" value="MFS_NepI_like"/>
    <property type="match status" value="1"/>
</dbReference>
<dbReference type="GO" id="GO:0022857">
    <property type="term" value="F:transmembrane transporter activity"/>
    <property type="evidence" value="ECO:0007669"/>
    <property type="project" value="InterPro"/>
</dbReference>
<comment type="subcellular location">
    <subcellularLocation>
        <location evidence="1">Cell membrane</location>
        <topology evidence="1">Multi-pass membrane protein</topology>
    </subcellularLocation>
</comment>
<feature type="transmembrane region" description="Helical" evidence="6">
    <location>
        <begin position="258"/>
        <end position="277"/>
    </location>
</feature>
<dbReference type="RefSeq" id="WP_017387413.1">
    <property type="nucleotide sequence ID" value="NZ_BBTQ01000014.1"/>
</dbReference>
<accession>A0A1C2U9H5</accession>
<dbReference type="PANTHER" id="PTHR43124:SF3">
    <property type="entry name" value="CHLORAMPHENICOL EFFLUX PUMP RV0191"/>
    <property type="match status" value="1"/>
</dbReference>
<dbReference type="InterPro" id="IPR036259">
    <property type="entry name" value="MFS_trans_sf"/>
</dbReference>
<evidence type="ECO:0000313" key="8">
    <source>
        <dbReference type="EMBL" id="RSO54066.1"/>
    </source>
</evidence>
<feature type="transmembrane region" description="Helical" evidence="6">
    <location>
        <begin position="215"/>
        <end position="238"/>
    </location>
</feature>
<dbReference type="GO" id="GO:0005886">
    <property type="term" value="C:plasma membrane"/>
    <property type="evidence" value="ECO:0007669"/>
    <property type="project" value="UniProtKB-SubCell"/>
</dbReference>
<feature type="transmembrane region" description="Helical" evidence="6">
    <location>
        <begin position="148"/>
        <end position="170"/>
    </location>
</feature>
<proteinExistence type="predicted"/>
<dbReference type="AlphaFoldDB" id="A0A1C2U9H5"/>
<keyword evidence="3 6" id="KW-0812">Transmembrane</keyword>
<dbReference type="InterPro" id="IPR011701">
    <property type="entry name" value="MFS"/>
</dbReference>
<feature type="transmembrane region" description="Helical" evidence="6">
    <location>
        <begin position="176"/>
        <end position="194"/>
    </location>
</feature>
<dbReference type="InterPro" id="IPR050189">
    <property type="entry name" value="MFS_Efflux_Transporters"/>
</dbReference>
<evidence type="ECO:0000256" key="6">
    <source>
        <dbReference type="SAM" id="Phobius"/>
    </source>
</evidence>
<dbReference type="Gene3D" id="1.20.1250.20">
    <property type="entry name" value="MFS general substrate transporter like domains"/>
    <property type="match status" value="1"/>
</dbReference>
<evidence type="ECO:0000256" key="5">
    <source>
        <dbReference type="ARBA" id="ARBA00023136"/>
    </source>
</evidence>
<protein>
    <submittedName>
        <fullName evidence="8">MFS transporter</fullName>
    </submittedName>
</protein>
<evidence type="ECO:0000256" key="1">
    <source>
        <dbReference type="ARBA" id="ARBA00004651"/>
    </source>
</evidence>
<dbReference type="PANTHER" id="PTHR43124">
    <property type="entry name" value="PURINE EFFLUX PUMP PBUE"/>
    <property type="match status" value="1"/>
</dbReference>
<dbReference type="SUPFAM" id="SSF103473">
    <property type="entry name" value="MFS general substrate transporter"/>
    <property type="match status" value="1"/>
</dbReference>
<feature type="transmembrane region" description="Helical" evidence="6">
    <location>
        <begin position="58"/>
        <end position="78"/>
    </location>
</feature>
<evidence type="ECO:0000313" key="9">
    <source>
        <dbReference type="Proteomes" id="UP000271320"/>
    </source>
</evidence>
<sequence>MNTKSNETSHQLTDEFSTQLPIWKLLAFTVAGFLTIMTETMPAGLLPQISQGLHISEAYAGQLIAVYALGSVLAAIPLISLTRSWNRRPLLLSAIAGLLLFNAITALSNDYTLTLVARFIAGMAAGVIWGLLAGYVRRMVSASYQGRALAIAGVGQPIALSIGVPLGAWLGTLFEWRGVFWIMSLLALILFVWIRSSIPDFAGQSAQKRLPILKVLLMPGIRAVLAVVFLWILAHSILYTYISPFLASTGQTYNVETILFIFGISSIVGILITGMFIDHSLRKITLLSLFIFAIATALLGVYSSSSFVVLAGVVLWGVTFGGAPTLLQTALANTAGHEADVAQSMLVTVFNLAIAFGGMIGGGLLVSFGAASFPWFMLVFALIALCTVYQARKHGFISS</sequence>
<dbReference type="Pfam" id="PF07690">
    <property type="entry name" value="MFS_1"/>
    <property type="match status" value="1"/>
</dbReference>